<dbReference type="GeneID" id="30172181"/>
<accession>A0A1B9I4M9</accession>
<sequence length="157" mass="17316">MMLKAIICLLATFPIITLAEPVETPDTIISSSLTQENTASLSARAADHAGVVLVYGSSDVSAFIDGEDFFNDVDNHNFTFDSDHKNYFFDVTSDSWYDNVTCALGMGPGFNLSYDFQLDDLDISRIPYTKEVKENNNTLSIVCYSNGTKVSEPEISQ</sequence>
<reference evidence="2" key="3">
    <citation type="submission" date="2016-07" db="EMBL/GenBank/DDBJ databases">
        <title>Evolution of pathogenesis and genome organization in the Tremellales.</title>
        <authorList>
            <person name="Cuomo C."/>
            <person name="Litvintseva A."/>
            <person name="Heitman J."/>
            <person name="Chen Y."/>
            <person name="Sun S."/>
            <person name="Springer D."/>
            <person name="Dromer F."/>
            <person name="Young S."/>
            <person name="Zeng Q."/>
            <person name="Chapman S."/>
            <person name="Gujja S."/>
            <person name="Saif S."/>
            <person name="Birren B."/>
        </authorList>
    </citation>
    <scope>NUCLEOTIDE SEQUENCE</scope>
    <source>
        <strain evidence="2">CBS 10737</strain>
    </source>
</reference>
<dbReference type="RefSeq" id="XP_019011707.1">
    <property type="nucleotide sequence ID" value="XM_019155553.1"/>
</dbReference>
<dbReference type="EMBL" id="CP144525">
    <property type="protein sequence ID" value="WWC71325.1"/>
    <property type="molecule type" value="Genomic_DNA"/>
</dbReference>
<reference evidence="3" key="4">
    <citation type="submission" date="2024-02" db="EMBL/GenBank/DDBJ databases">
        <title>Comparative genomics of Cryptococcus and Kwoniella reveals pathogenesis evolution and contrasting modes of karyotype evolution via chromosome fusion or intercentromeric recombination.</title>
        <authorList>
            <person name="Coelho M.A."/>
            <person name="David-Palma M."/>
            <person name="Shea T."/>
            <person name="Bowers K."/>
            <person name="McGinley-Smith S."/>
            <person name="Mohammad A.W."/>
            <person name="Gnirke A."/>
            <person name="Yurkov A.M."/>
            <person name="Nowrousian M."/>
            <person name="Sun S."/>
            <person name="Cuomo C.A."/>
            <person name="Heitman J."/>
        </authorList>
    </citation>
    <scope>NUCLEOTIDE SEQUENCE</scope>
    <source>
        <strain evidence="3">CBS 10737</strain>
    </source>
</reference>
<dbReference type="KEGG" id="kpin:30172181"/>
<reference evidence="2" key="1">
    <citation type="submission" date="2013-07" db="EMBL/GenBank/DDBJ databases">
        <title>The Genome Sequence of Cryptococcus pinus CBS10737.</title>
        <authorList>
            <consortium name="The Broad Institute Genome Sequencing Platform"/>
            <person name="Cuomo C."/>
            <person name="Litvintseva A."/>
            <person name="Chen Y."/>
            <person name="Heitman J."/>
            <person name="Sun S."/>
            <person name="Springer D."/>
            <person name="Dromer F."/>
            <person name="Young S.K."/>
            <person name="Zeng Q."/>
            <person name="Gargeya S."/>
            <person name="Fitzgerald M."/>
            <person name="Abouelleil A."/>
            <person name="Alvarado L."/>
            <person name="Berlin A.M."/>
            <person name="Chapman S.B."/>
            <person name="Dewar J."/>
            <person name="Goldberg J."/>
            <person name="Griggs A."/>
            <person name="Gujja S."/>
            <person name="Hansen M."/>
            <person name="Howarth C."/>
            <person name="Imamovic A."/>
            <person name="Larimer J."/>
            <person name="McCowan C."/>
            <person name="Murphy C."/>
            <person name="Pearson M."/>
            <person name="Priest M."/>
            <person name="Roberts A."/>
            <person name="Saif S."/>
            <person name="Shea T."/>
            <person name="Sykes S."/>
            <person name="Wortman J."/>
            <person name="Nusbaum C."/>
            <person name="Birren B."/>
        </authorList>
    </citation>
    <scope>NUCLEOTIDE SEQUENCE [LARGE SCALE GENOMIC DNA]</scope>
    <source>
        <strain evidence="2">CBS 10737</strain>
    </source>
</reference>
<evidence type="ECO:0000313" key="4">
    <source>
        <dbReference type="Proteomes" id="UP000094020"/>
    </source>
</evidence>
<feature type="chain" id="PRO_5008628326" evidence="1">
    <location>
        <begin position="20"/>
        <end position="157"/>
    </location>
</feature>
<feature type="signal peptide" evidence="1">
    <location>
        <begin position="1"/>
        <end position="19"/>
    </location>
</feature>
<keyword evidence="4" id="KW-1185">Reference proteome</keyword>
<proteinExistence type="predicted"/>
<protein>
    <submittedName>
        <fullName evidence="2">Uncharacterized protein</fullName>
    </submittedName>
</protein>
<gene>
    <name evidence="2" type="ORF">I206_03812</name>
    <name evidence="3" type="ORF">I206_105279</name>
</gene>
<evidence type="ECO:0000313" key="2">
    <source>
        <dbReference type="EMBL" id="OCF50488.1"/>
    </source>
</evidence>
<dbReference type="EMBL" id="KI894010">
    <property type="protein sequence ID" value="OCF50488.1"/>
    <property type="molecule type" value="Genomic_DNA"/>
</dbReference>
<dbReference type="AlphaFoldDB" id="A0A1B9I4M9"/>
<dbReference type="OrthoDB" id="2566214at2759"/>
<name>A0A1B9I4M9_9TREE</name>
<reference evidence="3" key="2">
    <citation type="submission" date="2013-07" db="EMBL/GenBank/DDBJ databases">
        <authorList>
            <consortium name="The Broad Institute Genome Sequencing Platform"/>
            <person name="Cuomo C."/>
            <person name="Litvintseva A."/>
            <person name="Chen Y."/>
            <person name="Heitman J."/>
            <person name="Sun S."/>
            <person name="Springer D."/>
            <person name="Dromer F."/>
            <person name="Young S.K."/>
            <person name="Zeng Q."/>
            <person name="Gargeya S."/>
            <person name="Fitzgerald M."/>
            <person name="Abouelleil A."/>
            <person name="Alvarado L."/>
            <person name="Berlin A.M."/>
            <person name="Chapman S.B."/>
            <person name="Dewar J."/>
            <person name="Goldberg J."/>
            <person name="Griggs A."/>
            <person name="Gujja S."/>
            <person name="Hansen M."/>
            <person name="Howarth C."/>
            <person name="Imamovic A."/>
            <person name="Larimer J."/>
            <person name="McCowan C."/>
            <person name="Murphy C."/>
            <person name="Pearson M."/>
            <person name="Priest M."/>
            <person name="Roberts A."/>
            <person name="Saif S."/>
            <person name="Shea T."/>
            <person name="Sykes S."/>
            <person name="Wortman J."/>
            <person name="Nusbaum C."/>
            <person name="Birren B."/>
        </authorList>
    </citation>
    <scope>NUCLEOTIDE SEQUENCE</scope>
    <source>
        <strain evidence="3">CBS 10737</strain>
    </source>
</reference>
<evidence type="ECO:0000256" key="1">
    <source>
        <dbReference type="SAM" id="SignalP"/>
    </source>
</evidence>
<organism evidence="2">
    <name type="scientific">Kwoniella pini CBS 10737</name>
    <dbReference type="NCBI Taxonomy" id="1296096"/>
    <lineage>
        <taxon>Eukaryota</taxon>
        <taxon>Fungi</taxon>
        <taxon>Dikarya</taxon>
        <taxon>Basidiomycota</taxon>
        <taxon>Agaricomycotina</taxon>
        <taxon>Tremellomycetes</taxon>
        <taxon>Tremellales</taxon>
        <taxon>Cryptococcaceae</taxon>
        <taxon>Kwoniella</taxon>
    </lineage>
</organism>
<keyword evidence="1" id="KW-0732">Signal</keyword>
<evidence type="ECO:0000313" key="3">
    <source>
        <dbReference type="EMBL" id="WWC71325.1"/>
    </source>
</evidence>
<dbReference type="Proteomes" id="UP000094020">
    <property type="component" value="Chromosome 7"/>
</dbReference>